<gene>
    <name evidence="1" type="ORF">LOK49_LG03G03390</name>
</gene>
<organism evidence="1 2">
    <name type="scientific">Camellia lanceoleosa</name>
    <dbReference type="NCBI Taxonomy" id="1840588"/>
    <lineage>
        <taxon>Eukaryota</taxon>
        <taxon>Viridiplantae</taxon>
        <taxon>Streptophyta</taxon>
        <taxon>Embryophyta</taxon>
        <taxon>Tracheophyta</taxon>
        <taxon>Spermatophyta</taxon>
        <taxon>Magnoliopsida</taxon>
        <taxon>eudicotyledons</taxon>
        <taxon>Gunneridae</taxon>
        <taxon>Pentapetalae</taxon>
        <taxon>asterids</taxon>
        <taxon>Ericales</taxon>
        <taxon>Theaceae</taxon>
        <taxon>Camellia</taxon>
    </lineage>
</organism>
<dbReference type="EMBL" id="CM045763">
    <property type="protein sequence ID" value="KAI8023996.1"/>
    <property type="molecule type" value="Genomic_DNA"/>
</dbReference>
<sequence length="260" mass="28344">MSSSKVSLKLLIDTKAHKVLFAEAGKDFVDFLFNLLSLPVGTVVRLLTKTSMIGSLGNLYESVENLNETYMQSNQSKETLLKPQAPSSSAQVALLLTDEVSTVKKVYKCGNCHQYIADDPRAICPYCRYTMSTQVTWVKPKVANNASSSEGGGYVKGVVTYMIKDDLVVTPMSTISGITMLNKCNITNISALEEKVVTFGMGEGLKLLKAALQSKEVLTSIFLGEKVAEVAKPRSQPGRNKRFATAQSQPGRNKRFATAQ</sequence>
<keyword evidence="2" id="KW-1185">Reference proteome</keyword>
<name>A0ACC0IIN4_9ERIC</name>
<evidence type="ECO:0000313" key="2">
    <source>
        <dbReference type="Proteomes" id="UP001060215"/>
    </source>
</evidence>
<reference evidence="1 2" key="1">
    <citation type="journal article" date="2022" name="Plant J.">
        <title>Chromosome-level genome of Camellia lanceoleosa provides a valuable resource for understanding genome evolution and self-incompatibility.</title>
        <authorList>
            <person name="Gong W."/>
            <person name="Xiao S."/>
            <person name="Wang L."/>
            <person name="Liao Z."/>
            <person name="Chang Y."/>
            <person name="Mo W."/>
            <person name="Hu G."/>
            <person name="Li W."/>
            <person name="Zhao G."/>
            <person name="Zhu H."/>
            <person name="Hu X."/>
            <person name="Ji K."/>
            <person name="Xiang X."/>
            <person name="Song Q."/>
            <person name="Yuan D."/>
            <person name="Jin S."/>
            <person name="Zhang L."/>
        </authorList>
    </citation>
    <scope>NUCLEOTIDE SEQUENCE [LARGE SCALE GENOMIC DNA]</scope>
    <source>
        <strain evidence="1">SQ_2022a</strain>
    </source>
</reference>
<protein>
    <submittedName>
        <fullName evidence="1">Uncharacterized protein</fullName>
    </submittedName>
</protein>
<proteinExistence type="predicted"/>
<comment type="caution">
    <text evidence="1">The sequence shown here is derived from an EMBL/GenBank/DDBJ whole genome shotgun (WGS) entry which is preliminary data.</text>
</comment>
<evidence type="ECO:0000313" key="1">
    <source>
        <dbReference type="EMBL" id="KAI8023996.1"/>
    </source>
</evidence>
<accession>A0ACC0IIN4</accession>
<dbReference type="Proteomes" id="UP001060215">
    <property type="component" value="Chromosome 6"/>
</dbReference>